<accession>A0AAW1LWY7</accession>
<evidence type="ECO:0000313" key="1">
    <source>
        <dbReference type="EMBL" id="KAK9738493.1"/>
    </source>
</evidence>
<dbReference type="EMBL" id="JASPKY010000086">
    <property type="protein sequence ID" value="KAK9738493.1"/>
    <property type="molecule type" value="Genomic_DNA"/>
</dbReference>
<organism evidence="1 2">
    <name type="scientific">Popillia japonica</name>
    <name type="common">Japanese beetle</name>
    <dbReference type="NCBI Taxonomy" id="7064"/>
    <lineage>
        <taxon>Eukaryota</taxon>
        <taxon>Metazoa</taxon>
        <taxon>Ecdysozoa</taxon>
        <taxon>Arthropoda</taxon>
        <taxon>Hexapoda</taxon>
        <taxon>Insecta</taxon>
        <taxon>Pterygota</taxon>
        <taxon>Neoptera</taxon>
        <taxon>Endopterygota</taxon>
        <taxon>Coleoptera</taxon>
        <taxon>Polyphaga</taxon>
        <taxon>Scarabaeiformia</taxon>
        <taxon>Scarabaeidae</taxon>
        <taxon>Rutelinae</taxon>
        <taxon>Popillia</taxon>
    </lineage>
</organism>
<evidence type="ECO:0000313" key="2">
    <source>
        <dbReference type="Proteomes" id="UP001458880"/>
    </source>
</evidence>
<keyword evidence="2" id="KW-1185">Reference proteome</keyword>
<protein>
    <recommendedName>
        <fullName evidence="3">Endonuclease-reverse transcriptase</fullName>
    </recommendedName>
</protein>
<name>A0AAW1LWY7_POPJA</name>
<evidence type="ECO:0008006" key="3">
    <source>
        <dbReference type="Google" id="ProtNLM"/>
    </source>
</evidence>
<reference evidence="1 2" key="1">
    <citation type="journal article" date="2024" name="BMC Genomics">
        <title>De novo assembly and annotation of Popillia japonica's genome with initial clues to its potential as an invasive pest.</title>
        <authorList>
            <person name="Cucini C."/>
            <person name="Boschi S."/>
            <person name="Funari R."/>
            <person name="Cardaioli E."/>
            <person name="Iannotti N."/>
            <person name="Marturano G."/>
            <person name="Paoli F."/>
            <person name="Bruttini M."/>
            <person name="Carapelli A."/>
            <person name="Frati F."/>
            <person name="Nardi F."/>
        </authorList>
    </citation>
    <scope>NUCLEOTIDE SEQUENCE [LARGE SCALE GENOMIC DNA]</scope>
    <source>
        <strain evidence="1">DMR45628</strain>
    </source>
</reference>
<dbReference type="Proteomes" id="UP001458880">
    <property type="component" value="Unassembled WGS sequence"/>
</dbReference>
<sequence length="84" mass="9969">MITRQKWEWIGHTLRKPNNITRKALSSIAGKRKIGRPRNTLRRMIEHELGQLGTTWNETRSVAGDRTKWRDMVERLCEKLKAQE</sequence>
<dbReference type="AlphaFoldDB" id="A0AAW1LWY7"/>
<gene>
    <name evidence="1" type="ORF">QE152_g9844</name>
</gene>
<comment type="caution">
    <text evidence="1">The sequence shown here is derived from an EMBL/GenBank/DDBJ whole genome shotgun (WGS) entry which is preliminary data.</text>
</comment>
<proteinExistence type="predicted"/>